<dbReference type="EMBL" id="FUYH01000011">
    <property type="protein sequence ID" value="SKA91641.1"/>
    <property type="molecule type" value="Genomic_DNA"/>
</dbReference>
<evidence type="ECO:0000313" key="2">
    <source>
        <dbReference type="Proteomes" id="UP000190105"/>
    </source>
</evidence>
<dbReference type="STRING" id="1147123.SAMN05443428_11192"/>
<name>A0A1T4XRC5_9CLOT</name>
<proteinExistence type="predicted"/>
<keyword evidence="2" id="KW-1185">Reference proteome</keyword>
<dbReference type="AlphaFoldDB" id="A0A1T4XRC5"/>
<reference evidence="2" key="1">
    <citation type="submission" date="2017-02" db="EMBL/GenBank/DDBJ databases">
        <authorList>
            <person name="Varghese N."/>
            <person name="Submissions S."/>
        </authorList>
    </citation>
    <scope>NUCLEOTIDE SEQUENCE [LARGE SCALE GENOMIC DNA]</scope>
    <source>
        <strain evidence="2">USBA 833</strain>
    </source>
</reference>
<sequence length="38" mass="4310">MNTYYGKQIQKPPLVTGDKMIVCNLSQGWLTYDAYTPA</sequence>
<accession>A0A1T4XRC5</accession>
<organism evidence="1 2">
    <name type="scientific">Caloramator quimbayensis</name>
    <dbReference type="NCBI Taxonomy" id="1147123"/>
    <lineage>
        <taxon>Bacteria</taxon>
        <taxon>Bacillati</taxon>
        <taxon>Bacillota</taxon>
        <taxon>Clostridia</taxon>
        <taxon>Eubacteriales</taxon>
        <taxon>Clostridiaceae</taxon>
        <taxon>Caloramator</taxon>
    </lineage>
</organism>
<dbReference type="Proteomes" id="UP000190105">
    <property type="component" value="Unassembled WGS sequence"/>
</dbReference>
<evidence type="ECO:0000313" key="1">
    <source>
        <dbReference type="EMBL" id="SKA91641.1"/>
    </source>
</evidence>
<gene>
    <name evidence="1" type="ORF">SAMN05443428_11192</name>
</gene>
<protein>
    <submittedName>
        <fullName evidence="1">Uncharacterized protein</fullName>
    </submittedName>
</protein>